<sequence length="45" mass="5174">MMIAQKHHNQEDPNTKRVLKLSTIKVHPLPDGPNFSVLEKLKKIV</sequence>
<comment type="caution">
    <text evidence="1">The sequence shown here is derived from an EMBL/GenBank/DDBJ whole genome shotgun (WGS) entry which is preliminary data.</text>
</comment>
<organism evidence="1 2">
    <name type="scientific">Paramecium octaurelia</name>
    <dbReference type="NCBI Taxonomy" id="43137"/>
    <lineage>
        <taxon>Eukaryota</taxon>
        <taxon>Sar</taxon>
        <taxon>Alveolata</taxon>
        <taxon>Ciliophora</taxon>
        <taxon>Intramacronucleata</taxon>
        <taxon>Oligohymenophorea</taxon>
        <taxon>Peniculida</taxon>
        <taxon>Parameciidae</taxon>
        <taxon>Paramecium</taxon>
    </lineage>
</organism>
<accession>A0A8S1W5M7</accession>
<keyword evidence="2" id="KW-1185">Reference proteome</keyword>
<dbReference type="EMBL" id="CAJJDP010000080">
    <property type="protein sequence ID" value="CAD8183732.1"/>
    <property type="molecule type" value="Genomic_DNA"/>
</dbReference>
<gene>
    <name evidence="1" type="ORF">POCTA_138.1.T0810229</name>
</gene>
<proteinExistence type="predicted"/>
<evidence type="ECO:0000313" key="2">
    <source>
        <dbReference type="Proteomes" id="UP000683925"/>
    </source>
</evidence>
<dbReference type="Proteomes" id="UP000683925">
    <property type="component" value="Unassembled WGS sequence"/>
</dbReference>
<protein>
    <submittedName>
        <fullName evidence="1">Uncharacterized protein</fullName>
    </submittedName>
</protein>
<name>A0A8S1W5M7_PAROT</name>
<dbReference type="AlphaFoldDB" id="A0A8S1W5M7"/>
<reference evidence="1" key="1">
    <citation type="submission" date="2021-01" db="EMBL/GenBank/DDBJ databases">
        <authorList>
            <consortium name="Genoscope - CEA"/>
            <person name="William W."/>
        </authorList>
    </citation>
    <scope>NUCLEOTIDE SEQUENCE</scope>
</reference>
<evidence type="ECO:0000313" key="1">
    <source>
        <dbReference type="EMBL" id="CAD8183732.1"/>
    </source>
</evidence>